<accession>A0AA45WV87</accession>
<dbReference type="Proteomes" id="UP001158066">
    <property type="component" value="Unassembled WGS sequence"/>
</dbReference>
<dbReference type="AlphaFoldDB" id="A0AA45WV87"/>
<evidence type="ECO:0000313" key="1">
    <source>
        <dbReference type="EMBL" id="SMP52180.1"/>
    </source>
</evidence>
<protein>
    <submittedName>
        <fullName evidence="1">Uncharacterized protein</fullName>
    </submittedName>
</protein>
<evidence type="ECO:0000313" key="2">
    <source>
        <dbReference type="Proteomes" id="UP001158066"/>
    </source>
</evidence>
<gene>
    <name evidence="1" type="ORF">SAMN06296020_104193</name>
</gene>
<organism evidence="1 2">
    <name type="scientific">Anoxynatronum buryatiense</name>
    <dbReference type="NCBI Taxonomy" id="489973"/>
    <lineage>
        <taxon>Bacteria</taxon>
        <taxon>Bacillati</taxon>
        <taxon>Bacillota</taxon>
        <taxon>Clostridia</taxon>
        <taxon>Eubacteriales</taxon>
        <taxon>Clostridiaceae</taxon>
        <taxon>Anoxynatronum</taxon>
    </lineage>
</organism>
<proteinExistence type="predicted"/>
<name>A0AA45WV87_9CLOT</name>
<reference evidence="1" key="1">
    <citation type="submission" date="2017-05" db="EMBL/GenBank/DDBJ databases">
        <authorList>
            <person name="Varghese N."/>
            <person name="Submissions S."/>
        </authorList>
    </citation>
    <scope>NUCLEOTIDE SEQUENCE</scope>
    <source>
        <strain evidence="1">Su22</strain>
    </source>
</reference>
<comment type="caution">
    <text evidence="1">The sequence shown here is derived from an EMBL/GenBank/DDBJ whole genome shotgun (WGS) entry which is preliminary data.</text>
</comment>
<sequence length="37" mass="4278">MTEAFYCIKKHDIMLSNIQDRAFRQLAQRFGMGNGAD</sequence>
<keyword evidence="2" id="KW-1185">Reference proteome</keyword>
<dbReference type="EMBL" id="FXUF01000004">
    <property type="protein sequence ID" value="SMP52180.1"/>
    <property type="molecule type" value="Genomic_DNA"/>
</dbReference>